<organism evidence="2 3">
    <name type="scientific">Ignisphaera aggregans</name>
    <dbReference type="NCBI Taxonomy" id="334771"/>
    <lineage>
        <taxon>Archaea</taxon>
        <taxon>Thermoproteota</taxon>
        <taxon>Thermoprotei</taxon>
        <taxon>Desulfurococcales</taxon>
        <taxon>Desulfurococcaceae</taxon>
        <taxon>Ignisphaera</taxon>
    </lineage>
</organism>
<evidence type="ECO:0000256" key="1">
    <source>
        <dbReference type="SAM" id="Phobius"/>
    </source>
</evidence>
<gene>
    <name evidence="2" type="ORF">EYH02_03820</name>
</gene>
<accession>A0A832YZU9</accession>
<dbReference type="Proteomes" id="UP000605805">
    <property type="component" value="Unassembled WGS sequence"/>
</dbReference>
<keyword evidence="1" id="KW-0472">Membrane</keyword>
<sequence length="92" mass="10332">MIWVLRIDMDVITTTIPPWTVPKSYTMPIPPIVVSNPATLLILLSLLTILIAVLMSVSNSIYRDIVQSLQHYESLDEGEYEGAKHSVDYDAD</sequence>
<proteinExistence type="predicted"/>
<keyword evidence="1" id="KW-0812">Transmembrane</keyword>
<dbReference type="AlphaFoldDB" id="A0A832YZU9"/>
<reference evidence="2" key="1">
    <citation type="journal article" date="2020" name="ISME J.">
        <title>Gammaproteobacteria mediating utilization of methyl-, sulfur- and petroleum organic compounds in deep ocean hydrothermal plumes.</title>
        <authorList>
            <person name="Zhou Z."/>
            <person name="Liu Y."/>
            <person name="Pan J."/>
            <person name="Cron B.R."/>
            <person name="Toner B.M."/>
            <person name="Anantharaman K."/>
            <person name="Breier J.A."/>
            <person name="Dick G.J."/>
            <person name="Li M."/>
        </authorList>
    </citation>
    <scope>NUCLEOTIDE SEQUENCE</scope>
    <source>
        <strain evidence="2">SZUA-1435</strain>
    </source>
</reference>
<protein>
    <submittedName>
        <fullName evidence="2">Uncharacterized protein</fullName>
    </submittedName>
</protein>
<comment type="caution">
    <text evidence="2">The sequence shown here is derived from an EMBL/GenBank/DDBJ whole genome shotgun (WGS) entry which is preliminary data.</text>
</comment>
<feature type="transmembrane region" description="Helical" evidence="1">
    <location>
        <begin position="38"/>
        <end position="57"/>
    </location>
</feature>
<keyword evidence="1" id="KW-1133">Transmembrane helix</keyword>
<dbReference type="EMBL" id="DQTV01000071">
    <property type="protein sequence ID" value="HIP57182.1"/>
    <property type="molecule type" value="Genomic_DNA"/>
</dbReference>
<evidence type="ECO:0000313" key="3">
    <source>
        <dbReference type="Proteomes" id="UP000605805"/>
    </source>
</evidence>
<name>A0A832YZU9_9CREN</name>
<evidence type="ECO:0000313" key="2">
    <source>
        <dbReference type="EMBL" id="HIP57182.1"/>
    </source>
</evidence>